<organism evidence="1 2">
    <name type="scientific">Kribbella amoyensis</name>
    <dbReference type="NCBI Taxonomy" id="996641"/>
    <lineage>
        <taxon>Bacteria</taxon>
        <taxon>Bacillati</taxon>
        <taxon>Actinomycetota</taxon>
        <taxon>Actinomycetes</taxon>
        <taxon>Propionibacteriales</taxon>
        <taxon>Kribbellaceae</taxon>
        <taxon>Kribbella</taxon>
    </lineage>
</organism>
<sequence length="126" mass="13662">MVGRMARILHIAFVAEWEAAKAARAYRISTRGQSLDDGARFIHASRPEQVSLVANIAYADVTDPLCLLVIDTERLVSAVCDEDLDGTGTTFPHIYGPLNPDAVVDVLPYVRGADGRWPEVAPQAVS</sequence>
<name>A0A561BWB3_9ACTN</name>
<proteinExistence type="predicted"/>
<dbReference type="Gene3D" id="3.20.170.20">
    <property type="entry name" value="Protein of unknown function DUF952"/>
    <property type="match status" value="1"/>
</dbReference>
<dbReference type="SUPFAM" id="SSF56399">
    <property type="entry name" value="ADP-ribosylation"/>
    <property type="match status" value="1"/>
</dbReference>
<dbReference type="Proteomes" id="UP000318380">
    <property type="component" value="Unassembled WGS sequence"/>
</dbReference>
<keyword evidence="2" id="KW-1185">Reference proteome</keyword>
<dbReference type="EMBL" id="VIVK01000001">
    <property type="protein sequence ID" value="TWD83137.1"/>
    <property type="molecule type" value="Genomic_DNA"/>
</dbReference>
<evidence type="ECO:0000313" key="2">
    <source>
        <dbReference type="Proteomes" id="UP000318380"/>
    </source>
</evidence>
<protein>
    <submittedName>
        <fullName evidence="1">Uncharacterized protein (DUF952 family)</fullName>
    </submittedName>
</protein>
<comment type="caution">
    <text evidence="1">The sequence shown here is derived from an EMBL/GenBank/DDBJ whole genome shotgun (WGS) entry which is preliminary data.</text>
</comment>
<dbReference type="InterPro" id="IPR009297">
    <property type="entry name" value="DUF952"/>
</dbReference>
<reference evidence="1 2" key="1">
    <citation type="submission" date="2019-06" db="EMBL/GenBank/DDBJ databases">
        <title>Sequencing the genomes of 1000 actinobacteria strains.</title>
        <authorList>
            <person name="Klenk H.-P."/>
        </authorList>
    </citation>
    <scope>NUCLEOTIDE SEQUENCE [LARGE SCALE GENOMIC DNA]</scope>
    <source>
        <strain evidence="1 2">DSM 24683</strain>
    </source>
</reference>
<dbReference type="Pfam" id="PF06108">
    <property type="entry name" value="DUF952"/>
    <property type="match status" value="1"/>
</dbReference>
<dbReference type="PANTHER" id="PTHR34129">
    <property type="entry name" value="BLR1139 PROTEIN"/>
    <property type="match status" value="1"/>
</dbReference>
<dbReference type="AlphaFoldDB" id="A0A561BWB3"/>
<dbReference type="PANTHER" id="PTHR34129:SF1">
    <property type="entry name" value="DUF952 DOMAIN-CONTAINING PROTEIN"/>
    <property type="match status" value="1"/>
</dbReference>
<accession>A0A561BWB3</accession>
<evidence type="ECO:0000313" key="1">
    <source>
        <dbReference type="EMBL" id="TWD83137.1"/>
    </source>
</evidence>
<gene>
    <name evidence="1" type="ORF">FB561_4295</name>
</gene>